<dbReference type="Proteomes" id="UP000447434">
    <property type="component" value="Chromosome 21"/>
</dbReference>
<gene>
    <name evidence="1" type="ORF">Lalb_Chr21g0314451</name>
</gene>
<accession>A0A6A4NKS5</accession>
<comment type="caution">
    <text evidence="1">The sequence shown here is derived from an EMBL/GenBank/DDBJ whole genome shotgun (WGS) entry which is preliminary data.</text>
</comment>
<sequence length="50" mass="5684">MSYAFLFTKIVELMRSILPPPSLLNNFNFFPLCFSTSAIKFLNLPSIVSL</sequence>
<evidence type="ECO:0000313" key="2">
    <source>
        <dbReference type="Proteomes" id="UP000447434"/>
    </source>
</evidence>
<name>A0A6A4NKS5_LUPAL</name>
<evidence type="ECO:0000313" key="1">
    <source>
        <dbReference type="EMBL" id="KAE9589960.1"/>
    </source>
</evidence>
<protein>
    <submittedName>
        <fullName evidence="1">Uncharacterized protein</fullName>
    </submittedName>
</protein>
<proteinExistence type="predicted"/>
<keyword evidence="2" id="KW-1185">Reference proteome</keyword>
<reference evidence="2" key="1">
    <citation type="journal article" date="2020" name="Nat. Commun.">
        <title>Genome sequence of the cluster root forming white lupin.</title>
        <authorList>
            <person name="Hufnagel B."/>
            <person name="Marques A."/>
            <person name="Soriano A."/>
            <person name="Marques L."/>
            <person name="Divol F."/>
            <person name="Doumas P."/>
            <person name="Sallet E."/>
            <person name="Mancinotti D."/>
            <person name="Carrere S."/>
            <person name="Marande W."/>
            <person name="Arribat S."/>
            <person name="Keller J."/>
            <person name="Huneau C."/>
            <person name="Blein T."/>
            <person name="Aime D."/>
            <person name="Laguerre M."/>
            <person name="Taylor J."/>
            <person name="Schubert V."/>
            <person name="Nelson M."/>
            <person name="Geu-Flores F."/>
            <person name="Crespi M."/>
            <person name="Gallardo-Guerrero K."/>
            <person name="Delaux P.-M."/>
            <person name="Salse J."/>
            <person name="Berges H."/>
            <person name="Guyot R."/>
            <person name="Gouzy J."/>
            <person name="Peret B."/>
        </authorList>
    </citation>
    <scope>NUCLEOTIDE SEQUENCE [LARGE SCALE GENOMIC DNA]</scope>
    <source>
        <strain evidence="2">cv. Amiga</strain>
    </source>
</reference>
<organism evidence="1 2">
    <name type="scientific">Lupinus albus</name>
    <name type="common">White lupine</name>
    <name type="synonym">Lupinus termis</name>
    <dbReference type="NCBI Taxonomy" id="3870"/>
    <lineage>
        <taxon>Eukaryota</taxon>
        <taxon>Viridiplantae</taxon>
        <taxon>Streptophyta</taxon>
        <taxon>Embryophyta</taxon>
        <taxon>Tracheophyta</taxon>
        <taxon>Spermatophyta</taxon>
        <taxon>Magnoliopsida</taxon>
        <taxon>eudicotyledons</taxon>
        <taxon>Gunneridae</taxon>
        <taxon>Pentapetalae</taxon>
        <taxon>rosids</taxon>
        <taxon>fabids</taxon>
        <taxon>Fabales</taxon>
        <taxon>Fabaceae</taxon>
        <taxon>Papilionoideae</taxon>
        <taxon>50 kb inversion clade</taxon>
        <taxon>genistoids sensu lato</taxon>
        <taxon>core genistoids</taxon>
        <taxon>Genisteae</taxon>
        <taxon>Lupinus</taxon>
    </lineage>
</organism>
<dbReference type="EMBL" id="WOCE01000021">
    <property type="protein sequence ID" value="KAE9589960.1"/>
    <property type="molecule type" value="Genomic_DNA"/>
</dbReference>
<dbReference type="AlphaFoldDB" id="A0A6A4NKS5"/>